<sequence length="401" mass="44542">MRNRFMPSLAFQQHSQLGEDSWHSVVISLLRGLAAFEVAAAHLRAAMYPGLRTMQDPTLAYQGLAFFTGFGHQSVLLFFVISGWLVGGSLLTRVGQPDAIANYAIDRITRLWTVLIPTFLLTLLFSLSTGETAPGRIDLSSANEFSAAVFAGNMFGMQGGVAVTEFGGNFPLWSLANETWYYVMFPLLVLMFTARRVAARTACAVGLVALAAFLPYDIVLYFSIWLLGVAFSRIRIDASLVARCGWLVLLLAVSVYYRLTGINDDISPETYVQDLVCSLLFLVFLSSLQFKAAPASKWQRPLARIGKFFAEFSFTLYVLHVPLIELMQHSMANRFGLRQLSPAEPMHYAIYFGMLAMLIVGSYLSYRMFESQTYRIRRLVKDRLAGAGTPLPAGRAAPADR</sequence>
<feature type="transmembrane region" description="Helical" evidence="1">
    <location>
        <begin position="179"/>
        <end position="198"/>
    </location>
</feature>
<dbReference type="GO" id="GO:0016747">
    <property type="term" value="F:acyltransferase activity, transferring groups other than amino-acyl groups"/>
    <property type="evidence" value="ECO:0007669"/>
    <property type="project" value="InterPro"/>
</dbReference>
<feature type="transmembrane region" description="Helical" evidence="1">
    <location>
        <begin position="308"/>
        <end position="328"/>
    </location>
</feature>
<dbReference type="GO" id="GO:0016020">
    <property type="term" value="C:membrane"/>
    <property type="evidence" value="ECO:0007669"/>
    <property type="project" value="TreeGrafter"/>
</dbReference>
<keyword evidence="1" id="KW-0472">Membrane</keyword>
<feature type="transmembrane region" description="Helical" evidence="1">
    <location>
        <begin position="204"/>
        <end position="228"/>
    </location>
</feature>
<feature type="transmembrane region" description="Helical" evidence="1">
    <location>
        <begin position="108"/>
        <end position="127"/>
    </location>
</feature>
<feature type="transmembrane region" description="Helical" evidence="1">
    <location>
        <begin position="147"/>
        <end position="167"/>
    </location>
</feature>
<evidence type="ECO:0000313" key="3">
    <source>
        <dbReference type="EMBL" id="PIL43286.1"/>
    </source>
</evidence>
<keyword evidence="1" id="KW-1133">Transmembrane helix</keyword>
<dbReference type="AlphaFoldDB" id="A0A2G8TB46"/>
<dbReference type="InterPro" id="IPR050879">
    <property type="entry name" value="Acyltransferase_3"/>
</dbReference>
<feature type="transmembrane region" description="Helical" evidence="1">
    <location>
        <begin position="63"/>
        <end position="87"/>
    </location>
</feature>
<keyword evidence="4" id="KW-1185">Reference proteome</keyword>
<feature type="transmembrane region" description="Helical" evidence="1">
    <location>
        <begin position="348"/>
        <end position="369"/>
    </location>
</feature>
<dbReference type="GO" id="GO:0009103">
    <property type="term" value="P:lipopolysaccharide biosynthetic process"/>
    <property type="evidence" value="ECO:0007669"/>
    <property type="project" value="TreeGrafter"/>
</dbReference>
<dbReference type="Pfam" id="PF01757">
    <property type="entry name" value="Acyl_transf_3"/>
    <property type="match status" value="1"/>
</dbReference>
<evidence type="ECO:0000313" key="4">
    <source>
        <dbReference type="Proteomes" id="UP000230390"/>
    </source>
</evidence>
<feature type="transmembrane region" description="Helical" evidence="1">
    <location>
        <begin position="240"/>
        <end position="259"/>
    </location>
</feature>
<name>A0A2G8TB46_9BURK</name>
<gene>
    <name evidence="3" type="ORF">CR105_19935</name>
</gene>
<protein>
    <recommendedName>
        <fullName evidence="2">Acyltransferase 3 domain-containing protein</fullName>
    </recommendedName>
</protein>
<reference evidence="3 4" key="1">
    <citation type="submission" date="2017-10" db="EMBL/GenBank/DDBJ databases">
        <title>Massilia psychrophilum sp. nov., a novel purple-pigmented bacterium isolated from Tianshan glacier, Xinjiang Municipality, China.</title>
        <authorList>
            <person name="Wang H."/>
        </authorList>
    </citation>
    <scope>NUCLEOTIDE SEQUENCE [LARGE SCALE GENOMIC DNA]</scope>
    <source>
        <strain evidence="3 4">JCM 30074</strain>
    </source>
</reference>
<comment type="caution">
    <text evidence="3">The sequence shown here is derived from an EMBL/GenBank/DDBJ whole genome shotgun (WGS) entry which is preliminary data.</text>
</comment>
<dbReference type="EMBL" id="PDOC01000015">
    <property type="protein sequence ID" value="PIL43286.1"/>
    <property type="molecule type" value="Genomic_DNA"/>
</dbReference>
<feature type="transmembrane region" description="Helical" evidence="1">
    <location>
        <begin position="271"/>
        <end position="288"/>
    </location>
</feature>
<evidence type="ECO:0000256" key="1">
    <source>
        <dbReference type="SAM" id="Phobius"/>
    </source>
</evidence>
<dbReference type="OrthoDB" id="9796461at2"/>
<dbReference type="RefSeq" id="WP_099791426.1">
    <property type="nucleotide sequence ID" value="NZ_JBHLYV010000018.1"/>
</dbReference>
<evidence type="ECO:0000259" key="2">
    <source>
        <dbReference type="Pfam" id="PF01757"/>
    </source>
</evidence>
<dbReference type="Proteomes" id="UP000230390">
    <property type="component" value="Unassembled WGS sequence"/>
</dbReference>
<organism evidence="3 4">
    <name type="scientific">Massilia eurypsychrophila</name>
    <dbReference type="NCBI Taxonomy" id="1485217"/>
    <lineage>
        <taxon>Bacteria</taxon>
        <taxon>Pseudomonadati</taxon>
        <taxon>Pseudomonadota</taxon>
        <taxon>Betaproteobacteria</taxon>
        <taxon>Burkholderiales</taxon>
        <taxon>Oxalobacteraceae</taxon>
        <taxon>Telluria group</taxon>
        <taxon>Massilia</taxon>
    </lineage>
</organism>
<keyword evidence="1" id="KW-0812">Transmembrane</keyword>
<dbReference type="PANTHER" id="PTHR23028:SF53">
    <property type="entry name" value="ACYL_TRANSF_3 DOMAIN-CONTAINING PROTEIN"/>
    <property type="match status" value="1"/>
</dbReference>
<proteinExistence type="predicted"/>
<dbReference type="InterPro" id="IPR002656">
    <property type="entry name" value="Acyl_transf_3_dom"/>
</dbReference>
<accession>A0A2G8TB46</accession>
<dbReference type="PANTHER" id="PTHR23028">
    <property type="entry name" value="ACETYLTRANSFERASE"/>
    <property type="match status" value="1"/>
</dbReference>
<feature type="domain" description="Acyltransferase 3" evidence="2">
    <location>
        <begin position="27"/>
        <end position="360"/>
    </location>
</feature>